<dbReference type="Gene3D" id="2.60.40.1210">
    <property type="entry name" value="Cellobiose dehydrogenase, cytochrome domain"/>
    <property type="match status" value="1"/>
</dbReference>
<keyword evidence="8" id="KW-0503">Monooxygenase</keyword>
<sequence>MSLLAATCTVLVVFSLMVCTAQQHFRHQVQLDKYGNFVMKWNPDKDHVEIQVEVRTQGYVGIGFSPSGGMRGADIILGWVDDDGQPYLSDRHGTGDKTPVVDASQDVTLMSGRRNATHTTLRFSRPWVTCDDLHDLPITSSTMRVIWAYDDAASPGRRDDVARLPYHDHRGVASLYVAGDERVNLHDDDHVRTWDVLAPNVSLPNDVDTLYWCKLYKAPRLDRKHHFIGYEPLIAAHATHFVHHMLLYECHAPDADSSHYFEQWVDKLGTQCYAANMPDSWNGCNVPIIVWAVGAKGFSLPPEAGFPLGEEHNGATYFMLEIHYDNPRMAQDVVDSSGVRLFYTPRLRTYDAGVVQFGHSVEPFHIVPPLTMWNTTAHCHSECTRL</sequence>
<dbReference type="InterPro" id="IPR000945">
    <property type="entry name" value="DBH-like"/>
</dbReference>
<dbReference type="SMART" id="SM00664">
    <property type="entry name" value="DoH"/>
    <property type="match status" value="1"/>
</dbReference>
<proteinExistence type="inferred from homology"/>
<evidence type="ECO:0000256" key="1">
    <source>
        <dbReference type="ARBA" id="ARBA00001973"/>
    </source>
</evidence>
<feature type="non-terminal residue" evidence="13">
    <location>
        <position position="386"/>
    </location>
</feature>
<evidence type="ECO:0000313" key="12">
    <source>
        <dbReference type="Proteomes" id="UP000694843"/>
    </source>
</evidence>
<comment type="subcellular location">
    <subcellularLocation>
        <location evidence="2">Membrane</location>
    </subcellularLocation>
</comment>
<feature type="signal peptide" evidence="10">
    <location>
        <begin position="1"/>
        <end position="21"/>
    </location>
</feature>
<dbReference type="OrthoDB" id="10003276at2759"/>
<dbReference type="KEGG" id="hazt:108674430"/>
<protein>
    <submittedName>
        <fullName evidence="13">DBH-like monooxygenase protein 1</fullName>
    </submittedName>
</protein>
<dbReference type="InterPro" id="IPR028460">
    <property type="entry name" value="Tbh/DBH"/>
</dbReference>
<dbReference type="GO" id="GO:0005507">
    <property type="term" value="F:copper ion binding"/>
    <property type="evidence" value="ECO:0007669"/>
    <property type="project" value="InterPro"/>
</dbReference>
<gene>
    <name evidence="13" type="primary">LOC108674430</name>
</gene>
<dbReference type="InterPro" id="IPR008977">
    <property type="entry name" value="PHM/PNGase_F_dom_sf"/>
</dbReference>
<dbReference type="GO" id="GO:0030667">
    <property type="term" value="C:secretory granule membrane"/>
    <property type="evidence" value="ECO:0007669"/>
    <property type="project" value="TreeGrafter"/>
</dbReference>
<evidence type="ECO:0000256" key="2">
    <source>
        <dbReference type="ARBA" id="ARBA00004370"/>
    </source>
</evidence>
<dbReference type="PANTHER" id="PTHR10157">
    <property type="entry name" value="DOPAMINE BETA HYDROXYLASE RELATED"/>
    <property type="match status" value="1"/>
</dbReference>
<dbReference type="Gene3D" id="2.60.120.310">
    <property type="entry name" value="Copper type II, ascorbate-dependent monooxygenase, N-terminal domain"/>
    <property type="match status" value="1"/>
</dbReference>
<dbReference type="InterPro" id="IPR000323">
    <property type="entry name" value="Cu2_ascorb_mOase_N"/>
</dbReference>
<dbReference type="InterPro" id="IPR045266">
    <property type="entry name" value="DOH_DOMON"/>
</dbReference>
<dbReference type="FunFam" id="2.60.40.1210:FF:000001">
    <property type="entry name" value="Monooxygenase, DBH-like 1, like"/>
    <property type="match status" value="1"/>
</dbReference>
<dbReference type="InterPro" id="IPR005018">
    <property type="entry name" value="DOMON_domain"/>
</dbReference>
<accession>A0A8B7NVW7</accession>
<feature type="chain" id="PRO_5034458710" evidence="10">
    <location>
        <begin position="22"/>
        <end position="386"/>
    </location>
</feature>
<dbReference type="SUPFAM" id="SSF49344">
    <property type="entry name" value="CBD9-like"/>
    <property type="match status" value="1"/>
</dbReference>
<dbReference type="GO" id="GO:0006589">
    <property type="term" value="P:octopamine biosynthetic process"/>
    <property type="evidence" value="ECO:0007669"/>
    <property type="project" value="TreeGrafter"/>
</dbReference>
<keyword evidence="6" id="KW-0560">Oxidoreductase</keyword>
<evidence type="ECO:0000256" key="5">
    <source>
        <dbReference type="ARBA" id="ARBA00022729"/>
    </source>
</evidence>
<evidence type="ECO:0000256" key="9">
    <source>
        <dbReference type="ARBA" id="ARBA00023136"/>
    </source>
</evidence>
<feature type="domain" description="DOMON" evidence="11">
    <location>
        <begin position="35"/>
        <end position="150"/>
    </location>
</feature>
<keyword evidence="4" id="KW-0479">Metal-binding</keyword>
<evidence type="ECO:0000313" key="13">
    <source>
        <dbReference type="RefSeq" id="XP_018017865.1"/>
    </source>
</evidence>
<dbReference type="InterPro" id="IPR036939">
    <property type="entry name" value="Cu2_ascorb_mOase_N_sf"/>
</dbReference>
<dbReference type="GO" id="GO:0004500">
    <property type="term" value="F:dopamine beta-monooxygenase activity"/>
    <property type="evidence" value="ECO:0007669"/>
    <property type="project" value="InterPro"/>
</dbReference>
<dbReference type="CDD" id="cd09631">
    <property type="entry name" value="DOMON_DOH"/>
    <property type="match status" value="1"/>
</dbReference>
<dbReference type="OMA" id="THYQEIR"/>
<dbReference type="FunFam" id="2.60.120.310:FF:000004">
    <property type="entry name" value="DBH-like monooxygenase protein 1"/>
    <property type="match status" value="1"/>
</dbReference>
<evidence type="ECO:0000256" key="8">
    <source>
        <dbReference type="ARBA" id="ARBA00023033"/>
    </source>
</evidence>
<keyword evidence="9" id="KW-0472">Membrane</keyword>
<organism evidence="12 13">
    <name type="scientific">Hyalella azteca</name>
    <name type="common">Amphipod</name>
    <dbReference type="NCBI Taxonomy" id="294128"/>
    <lineage>
        <taxon>Eukaryota</taxon>
        <taxon>Metazoa</taxon>
        <taxon>Ecdysozoa</taxon>
        <taxon>Arthropoda</taxon>
        <taxon>Crustacea</taxon>
        <taxon>Multicrustacea</taxon>
        <taxon>Malacostraca</taxon>
        <taxon>Eumalacostraca</taxon>
        <taxon>Peracarida</taxon>
        <taxon>Amphipoda</taxon>
        <taxon>Senticaudata</taxon>
        <taxon>Talitrida</taxon>
        <taxon>Talitroidea</taxon>
        <taxon>Hyalellidae</taxon>
        <taxon>Hyalella</taxon>
    </lineage>
</organism>
<dbReference type="SUPFAM" id="SSF49742">
    <property type="entry name" value="PHM/PNGase F"/>
    <property type="match status" value="1"/>
</dbReference>
<name>A0A8B7NVW7_HYAAZ</name>
<dbReference type="PANTHER" id="PTHR10157:SF23">
    <property type="entry name" value="MOXD1 HOMOLOG 1"/>
    <property type="match status" value="1"/>
</dbReference>
<evidence type="ECO:0000256" key="7">
    <source>
        <dbReference type="ARBA" id="ARBA00023008"/>
    </source>
</evidence>
<dbReference type="Pfam" id="PF01082">
    <property type="entry name" value="Cu2_monooxygen"/>
    <property type="match status" value="1"/>
</dbReference>
<dbReference type="PROSITE" id="PS50836">
    <property type="entry name" value="DOMON"/>
    <property type="match status" value="1"/>
</dbReference>
<dbReference type="GO" id="GO:0042420">
    <property type="term" value="P:dopamine catabolic process"/>
    <property type="evidence" value="ECO:0007669"/>
    <property type="project" value="TreeGrafter"/>
</dbReference>
<dbReference type="GO" id="GO:0005615">
    <property type="term" value="C:extracellular space"/>
    <property type="evidence" value="ECO:0007669"/>
    <property type="project" value="TreeGrafter"/>
</dbReference>
<dbReference type="GO" id="GO:0042421">
    <property type="term" value="P:norepinephrine biosynthetic process"/>
    <property type="evidence" value="ECO:0007669"/>
    <property type="project" value="TreeGrafter"/>
</dbReference>
<keyword evidence="5 10" id="KW-0732">Signal</keyword>
<evidence type="ECO:0000256" key="3">
    <source>
        <dbReference type="ARBA" id="ARBA00010676"/>
    </source>
</evidence>
<evidence type="ECO:0000256" key="4">
    <source>
        <dbReference type="ARBA" id="ARBA00022723"/>
    </source>
</evidence>
<evidence type="ECO:0000259" key="11">
    <source>
        <dbReference type="PROSITE" id="PS50836"/>
    </source>
</evidence>
<dbReference type="Proteomes" id="UP000694843">
    <property type="component" value="Unplaced"/>
</dbReference>
<comment type="cofactor">
    <cofactor evidence="1">
        <name>Cu(2+)</name>
        <dbReference type="ChEBI" id="CHEBI:29036"/>
    </cofactor>
</comment>
<keyword evidence="7" id="KW-0186">Copper</keyword>
<reference evidence="13" key="1">
    <citation type="submission" date="2025-08" db="UniProtKB">
        <authorList>
            <consortium name="RefSeq"/>
        </authorList>
    </citation>
    <scope>IDENTIFICATION</scope>
    <source>
        <tissue evidence="13">Whole organism</tissue>
    </source>
</reference>
<evidence type="ECO:0000256" key="10">
    <source>
        <dbReference type="SAM" id="SignalP"/>
    </source>
</evidence>
<dbReference type="GeneID" id="108674430"/>
<dbReference type="Pfam" id="PF03351">
    <property type="entry name" value="DOMON"/>
    <property type="match status" value="1"/>
</dbReference>
<comment type="similarity">
    <text evidence="3">Belongs to the copper type II ascorbate-dependent monooxygenase family.</text>
</comment>
<dbReference type="PRINTS" id="PR00767">
    <property type="entry name" value="DBMONOXGNASE"/>
</dbReference>
<keyword evidence="12" id="KW-1185">Reference proteome</keyword>
<dbReference type="RefSeq" id="XP_018017865.1">
    <property type="nucleotide sequence ID" value="XM_018162376.2"/>
</dbReference>
<evidence type="ECO:0000256" key="6">
    <source>
        <dbReference type="ARBA" id="ARBA00023002"/>
    </source>
</evidence>
<dbReference type="AlphaFoldDB" id="A0A8B7NVW7"/>